<evidence type="ECO:0000256" key="9">
    <source>
        <dbReference type="ARBA" id="ARBA00022630"/>
    </source>
</evidence>
<evidence type="ECO:0000256" key="2">
    <source>
        <dbReference type="ARBA" id="ARBA00001917"/>
    </source>
</evidence>
<evidence type="ECO:0000256" key="1">
    <source>
        <dbReference type="ARBA" id="ARBA00001694"/>
    </source>
</evidence>
<comment type="caution">
    <text evidence="14">The sequence shown here is derived from an EMBL/GenBank/DDBJ whole genome shotgun (WGS) entry which is preliminary data.</text>
</comment>
<dbReference type="InterPro" id="IPR001295">
    <property type="entry name" value="Dihydroorotate_DH_CS"/>
</dbReference>
<dbReference type="GO" id="GO:1990663">
    <property type="term" value="F:dihydroorotate dehydrogenase (fumarate) activity"/>
    <property type="evidence" value="ECO:0007669"/>
    <property type="project" value="UniProtKB-EC"/>
</dbReference>
<dbReference type="Gene3D" id="3.20.20.70">
    <property type="entry name" value="Aldolase class I"/>
    <property type="match status" value="1"/>
</dbReference>
<gene>
    <name evidence="14" type="ORF">ACFQ41_08280</name>
</gene>
<keyword evidence="12 14" id="KW-0560">Oxidoreductase</keyword>
<dbReference type="InterPro" id="IPR050074">
    <property type="entry name" value="DHO_dehydrogenase"/>
</dbReference>
<comment type="similarity">
    <text evidence="5">Belongs to the dihydroorotate dehydrogenase family. Type 1 subfamily.</text>
</comment>
<evidence type="ECO:0000259" key="13">
    <source>
        <dbReference type="Pfam" id="PF01180"/>
    </source>
</evidence>
<dbReference type="InterPro" id="IPR005720">
    <property type="entry name" value="Dihydroorotate_DH_cat"/>
</dbReference>
<dbReference type="CDD" id="cd04741">
    <property type="entry name" value="DHOD_1A_like"/>
    <property type="match status" value="1"/>
</dbReference>
<dbReference type="PANTHER" id="PTHR48109">
    <property type="entry name" value="DIHYDROOROTATE DEHYDROGENASE (QUINONE), MITOCHONDRIAL-RELATED"/>
    <property type="match status" value="1"/>
</dbReference>
<dbReference type="Proteomes" id="UP001597199">
    <property type="component" value="Unassembled WGS sequence"/>
</dbReference>
<dbReference type="NCBIfam" id="NF002702">
    <property type="entry name" value="PRK02506.1"/>
    <property type="match status" value="1"/>
</dbReference>
<dbReference type="SUPFAM" id="SSF51395">
    <property type="entry name" value="FMN-linked oxidoreductases"/>
    <property type="match status" value="1"/>
</dbReference>
<keyword evidence="8" id="KW-0963">Cytoplasm</keyword>
<dbReference type="Pfam" id="PF01180">
    <property type="entry name" value="DHO_dh"/>
    <property type="match status" value="1"/>
</dbReference>
<comment type="cofactor">
    <cofactor evidence="2">
        <name>FMN</name>
        <dbReference type="ChEBI" id="CHEBI:58210"/>
    </cofactor>
</comment>
<dbReference type="PIRSF" id="PIRSF000164">
    <property type="entry name" value="DHO_oxidase"/>
    <property type="match status" value="1"/>
</dbReference>
<keyword evidence="10" id="KW-0288">FMN</keyword>
<evidence type="ECO:0000256" key="5">
    <source>
        <dbReference type="ARBA" id="ARBA00008008"/>
    </source>
</evidence>
<dbReference type="InterPro" id="IPR033886">
    <property type="entry name" value="DHOD_1A"/>
</dbReference>
<keyword evidence="11" id="KW-0665">Pyrimidine biosynthesis</keyword>
<name>A0ABW4BFN5_9LACO</name>
<dbReference type="EC" id="1.3.98.1" evidence="7"/>
<feature type="domain" description="Dihydroorotate dehydrogenase catalytic" evidence="13">
    <location>
        <begin position="4"/>
        <end position="294"/>
    </location>
</feature>
<organism evidence="14 15">
    <name type="scientific">Lacticaseibacillus suilingensis</name>
    <dbReference type="NCBI Taxonomy" id="2799577"/>
    <lineage>
        <taxon>Bacteria</taxon>
        <taxon>Bacillati</taxon>
        <taxon>Bacillota</taxon>
        <taxon>Bacilli</taxon>
        <taxon>Lactobacillales</taxon>
        <taxon>Lactobacillaceae</taxon>
        <taxon>Lacticaseibacillus</taxon>
    </lineage>
</organism>
<comment type="subcellular location">
    <subcellularLocation>
        <location evidence="3">Cytoplasm</location>
    </subcellularLocation>
</comment>
<evidence type="ECO:0000256" key="3">
    <source>
        <dbReference type="ARBA" id="ARBA00004496"/>
    </source>
</evidence>
<dbReference type="Gene3D" id="2.30.26.10">
    <property type="entry name" value="Dihydroorotate Dehydrogenase A, chain A, domain 2"/>
    <property type="match status" value="1"/>
</dbReference>
<keyword evidence="15" id="KW-1185">Reference proteome</keyword>
<dbReference type="PANTHER" id="PTHR48109:SF1">
    <property type="entry name" value="DIHYDROOROTATE DEHYDROGENASE (FUMARATE)"/>
    <property type="match status" value="1"/>
</dbReference>
<dbReference type="InterPro" id="IPR023359">
    <property type="entry name" value="Dihydro_DH_chainA_dom2"/>
</dbReference>
<evidence type="ECO:0000313" key="15">
    <source>
        <dbReference type="Proteomes" id="UP001597199"/>
    </source>
</evidence>
<evidence type="ECO:0000256" key="10">
    <source>
        <dbReference type="ARBA" id="ARBA00022643"/>
    </source>
</evidence>
<evidence type="ECO:0000256" key="12">
    <source>
        <dbReference type="ARBA" id="ARBA00023002"/>
    </source>
</evidence>
<dbReference type="RefSeq" id="WP_204118113.1">
    <property type="nucleotide sequence ID" value="NZ_BOLV01000002.1"/>
</dbReference>
<comment type="subunit">
    <text evidence="6">Homodimer.</text>
</comment>
<comment type="catalytic activity">
    <reaction evidence="1">
        <text>(S)-dihydroorotate + fumarate = orotate + succinate</text>
        <dbReference type="Rhea" id="RHEA:30059"/>
        <dbReference type="ChEBI" id="CHEBI:29806"/>
        <dbReference type="ChEBI" id="CHEBI:30031"/>
        <dbReference type="ChEBI" id="CHEBI:30839"/>
        <dbReference type="ChEBI" id="CHEBI:30864"/>
        <dbReference type="EC" id="1.3.98.1"/>
    </reaction>
</comment>
<dbReference type="PROSITE" id="PS00912">
    <property type="entry name" value="DHODEHASE_2"/>
    <property type="match status" value="1"/>
</dbReference>
<sequence>MVNLQTQLGHYHFANVFMNASGVHCMTTQELDEVAASGAGTLVTKTGTLEARAGNPEPRFAPLQLGTINSMGLPNQGIDYYLDYAIAFQAKHPEQPIFLSVAGMKPEDFPVLAQKIEDSAFTGLTEFNLSCPNVPGKPQIAYDFDTTRNILQAIFAIFTKPAGVKLPPYFDLAQFDEVAAILNDFPLQFINSINSLGNGLFIDPATDTVLIKPKGGFGGIGGQYAKPIALANVRAFRQRLRPEIAIIGTGGVTTGRDAYELILCGASLVSVGSILATEGIGVFDRLSQELTAEMAAKGKNTIADFQGQLKTL</sequence>
<protein>
    <recommendedName>
        <fullName evidence="7">dihydroorotate oxidase (fumarate)</fullName>
        <ecNumber evidence="7">1.3.98.1</ecNumber>
    </recommendedName>
</protein>
<evidence type="ECO:0000256" key="7">
    <source>
        <dbReference type="ARBA" id="ARBA00011911"/>
    </source>
</evidence>
<evidence type="ECO:0000313" key="14">
    <source>
        <dbReference type="EMBL" id="MFD1399306.1"/>
    </source>
</evidence>
<proteinExistence type="inferred from homology"/>
<evidence type="ECO:0000256" key="4">
    <source>
        <dbReference type="ARBA" id="ARBA00004725"/>
    </source>
</evidence>
<dbReference type="InterPro" id="IPR012135">
    <property type="entry name" value="Dihydroorotate_DH_1_2"/>
</dbReference>
<keyword evidence="9" id="KW-0285">Flavoprotein</keyword>
<evidence type="ECO:0000256" key="11">
    <source>
        <dbReference type="ARBA" id="ARBA00022975"/>
    </source>
</evidence>
<dbReference type="InterPro" id="IPR013785">
    <property type="entry name" value="Aldolase_TIM"/>
</dbReference>
<accession>A0ABW4BFN5</accession>
<evidence type="ECO:0000256" key="6">
    <source>
        <dbReference type="ARBA" id="ARBA00011738"/>
    </source>
</evidence>
<reference evidence="15" key="1">
    <citation type="journal article" date="2019" name="Int. J. Syst. Evol. Microbiol.">
        <title>The Global Catalogue of Microorganisms (GCM) 10K type strain sequencing project: providing services to taxonomists for standard genome sequencing and annotation.</title>
        <authorList>
            <consortium name="The Broad Institute Genomics Platform"/>
            <consortium name="The Broad Institute Genome Sequencing Center for Infectious Disease"/>
            <person name="Wu L."/>
            <person name="Ma J."/>
        </authorList>
    </citation>
    <scope>NUCLEOTIDE SEQUENCE [LARGE SCALE GENOMIC DNA]</scope>
    <source>
        <strain evidence="15">CCM 9110</strain>
    </source>
</reference>
<comment type="pathway">
    <text evidence="4">Pyrimidine metabolism; UMP biosynthesis via de novo pathway.</text>
</comment>
<evidence type="ECO:0000256" key="8">
    <source>
        <dbReference type="ARBA" id="ARBA00022490"/>
    </source>
</evidence>
<dbReference type="EMBL" id="JBHTOA010000031">
    <property type="protein sequence ID" value="MFD1399306.1"/>
    <property type="molecule type" value="Genomic_DNA"/>
</dbReference>